<proteinExistence type="inferred from homology"/>
<dbReference type="InterPro" id="IPR004926">
    <property type="entry name" value="LEA_3a"/>
</dbReference>
<evidence type="ECO:0000256" key="1">
    <source>
        <dbReference type="ARBA" id="ARBA00007086"/>
    </source>
</evidence>
<evidence type="ECO:0000313" key="2">
    <source>
        <dbReference type="Proteomes" id="UP000694864"/>
    </source>
</evidence>
<accession>A0ABM0UF40</accession>
<protein>
    <submittedName>
        <fullName evidence="3">Late embryogenesis abundant protein Lea5-like</fullName>
    </submittedName>
</protein>
<dbReference type="Pfam" id="PF03242">
    <property type="entry name" value="LEA_3a"/>
    <property type="match status" value="1"/>
</dbReference>
<keyword evidence="2" id="KW-1185">Reference proteome</keyword>
<dbReference type="RefSeq" id="XP_010440235.1">
    <property type="nucleotide sequence ID" value="XM_010441933.1"/>
</dbReference>
<evidence type="ECO:0000313" key="3">
    <source>
        <dbReference type="RefSeq" id="XP_010440235.1"/>
    </source>
</evidence>
<dbReference type="PANTHER" id="PTHR33509">
    <property type="entry name" value="LATE EMBRYOGENIS ABUNDANT PROTEIN 2-RELATED"/>
    <property type="match status" value="1"/>
</dbReference>
<dbReference type="GeneID" id="104723552"/>
<dbReference type="Proteomes" id="UP000694864">
    <property type="component" value="Chromosome 11"/>
</dbReference>
<comment type="similarity">
    <text evidence="1">Belongs to the LEA type 3 family.</text>
</comment>
<organism evidence="2 3">
    <name type="scientific">Camelina sativa</name>
    <name type="common">False flax</name>
    <name type="synonym">Myagrum sativum</name>
    <dbReference type="NCBI Taxonomy" id="90675"/>
    <lineage>
        <taxon>Eukaryota</taxon>
        <taxon>Viridiplantae</taxon>
        <taxon>Streptophyta</taxon>
        <taxon>Embryophyta</taxon>
        <taxon>Tracheophyta</taxon>
        <taxon>Spermatophyta</taxon>
        <taxon>Magnoliopsida</taxon>
        <taxon>eudicotyledons</taxon>
        <taxon>Gunneridae</taxon>
        <taxon>Pentapetalae</taxon>
        <taxon>rosids</taxon>
        <taxon>malvids</taxon>
        <taxon>Brassicales</taxon>
        <taxon>Brassicaceae</taxon>
        <taxon>Camelineae</taxon>
        <taxon>Camelina</taxon>
    </lineage>
</organism>
<name>A0ABM0UF40_CAMSA</name>
<sequence length="104" mass="11199">MAARSLSGAVKHVISAASRSLYGSVVLRRSYVATPQTVTVTGLSKGGSTRLMVGKMEQRTLDQEVESAWGPDPVTGYYSPSNRAAEIDPAELRELLLKNKAKSF</sequence>
<dbReference type="PANTHER" id="PTHR33509:SF34">
    <property type="entry name" value="LATE EMBRYOGENIS ABUNDANT PROTEIN 41"/>
    <property type="match status" value="1"/>
</dbReference>
<gene>
    <name evidence="3" type="primary">LOC104723552</name>
</gene>
<reference evidence="3" key="2">
    <citation type="submission" date="2025-08" db="UniProtKB">
        <authorList>
            <consortium name="RefSeq"/>
        </authorList>
    </citation>
    <scope>IDENTIFICATION</scope>
    <source>
        <tissue evidence="3">Leaf</tissue>
    </source>
</reference>
<reference evidence="2" key="1">
    <citation type="journal article" date="2014" name="Nat. Commun.">
        <title>The emerging biofuel crop Camelina sativa retains a highly undifferentiated hexaploid genome structure.</title>
        <authorList>
            <person name="Kagale S."/>
            <person name="Koh C."/>
            <person name="Nixon J."/>
            <person name="Bollina V."/>
            <person name="Clarke W.E."/>
            <person name="Tuteja R."/>
            <person name="Spillane C."/>
            <person name="Robinson S.J."/>
            <person name="Links M.G."/>
            <person name="Clarke C."/>
            <person name="Higgins E.E."/>
            <person name="Huebert T."/>
            <person name="Sharpe A.G."/>
            <person name="Parkin I.A."/>
        </authorList>
    </citation>
    <scope>NUCLEOTIDE SEQUENCE [LARGE SCALE GENOMIC DNA]</scope>
    <source>
        <strain evidence="2">cv. DH55</strain>
    </source>
</reference>